<dbReference type="OrthoDB" id="291190at2157"/>
<evidence type="ECO:0000313" key="1">
    <source>
        <dbReference type="EMBL" id="GGL39649.1"/>
    </source>
</evidence>
<dbReference type="InterPro" id="IPR027417">
    <property type="entry name" value="P-loop_NTPase"/>
</dbReference>
<evidence type="ECO:0000313" key="2">
    <source>
        <dbReference type="Proteomes" id="UP000628840"/>
    </source>
</evidence>
<keyword evidence="2" id="KW-1185">Reference proteome</keyword>
<organism evidence="1 2">
    <name type="scientific">Halarchaeum grantii</name>
    <dbReference type="NCBI Taxonomy" id="1193105"/>
    <lineage>
        <taxon>Archaea</taxon>
        <taxon>Methanobacteriati</taxon>
        <taxon>Methanobacteriota</taxon>
        <taxon>Stenosarchaea group</taxon>
        <taxon>Halobacteria</taxon>
        <taxon>Halobacteriales</taxon>
        <taxon>Halobacteriaceae</taxon>
    </lineage>
</organism>
<evidence type="ECO:0008006" key="3">
    <source>
        <dbReference type="Google" id="ProtNLM"/>
    </source>
</evidence>
<dbReference type="Pfam" id="PF26510">
    <property type="entry name" value="Halo_UvrD_like"/>
    <property type="match status" value="1"/>
</dbReference>
<dbReference type="EMBL" id="BMPF01000003">
    <property type="protein sequence ID" value="GGL39649.1"/>
    <property type="molecule type" value="Genomic_DNA"/>
</dbReference>
<dbReference type="Proteomes" id="UP000628840">
    <property type="component" value="Unassembled WGS sequence"/>
</dbReference>
<dbReference type="InterPro" id="IPR058819">
    <property type="entry name" value="UvrD_dom-like"/>
</dbReference>
<name>A0A830F4Z5_9EURY</name>
<sequence length="713" mass="76319">MRPNTHSAGRDARALDVTVHVCAEETLTAWARRDASARALVLTPERLHRRNLKHALAAADRPRSSLRLTDPRSVANAVADDGGERARLDRADRLRLVGDVLADDPDGVDALRRALGTDLGARAETVEAVREELDVVAGGRDDATDALLDVADTLPAYARDETTALLRGVRAVERALADRTDADVSPAAALRDGRAALAASDGDAWTAAYPAVERVAVAGVSTLGTALLDFLGAIAAHTDVEVHLFTRARTGPRIAERLPARLRVGRDAQVDVDVVDRTPARLAADMPAVELVTTTRRREARAALAAVDVLLERGVPASDVAVVARDVDRYERPLASAATEYGRHLSVWTQLALRDTLPYRLLVACLDVLAAHAGDPGAVGTGVATGAHGAEDSGRPGRVGADTLFAPLDYEWVPPDARSRAVWPLAHPDVSAVRHRVDDGRARTLADWTARLADVSGPTAAGVRRLLRWVRDRPANPDPRSVEDALAPLLDAFDDVALPARLDADTPALAETSQTARALVRSRTLLGETRRKYADWLDRGHVSRGWTAVRDVLDAVATTRPGRREHDNAERVDVLDANDTWLRDYRYVVAVGLVDGEWPDRPDGALPAALRDAVVAGDGAASRLGVRGAWTEERDADHFVDAVRAATDGLVLTRFTEDSAGATYQRSPLLEDWGVAPPVVRDGGVAALIAADRRLATPLRCVLDPNGTTGGSE</sequence>
<gene>
    <name evidence="1" type="ORF">GCM10009037_24270</name>
</gene>
<accession>A0A830F4Z5</accession>
<dbReference type="SUPFAM" id="SSF52540">
    <property type="entry name" value="P-loop containing nucleoside triphosphate hydrolases"/>
    <property type="match status" value="1"/>
</dbReference>
<protein>
    <recommendedName>
        <fullName evidence="3">ATP-dependent helicase/nuclease subunit B</fullName>
    </recommendedName>
</protein>
<proteinExistence type="predicted"/>
<comment type="caution">
    <text evidence="1">The sequence shown here is derived from an EMBL/GenBank/DDBJ whole genome shotgun (WGS) entry which is preliminary data.</text>
</comment>
<reference evidence="1 2" key="1">
    <citation type="journal article" date="2019" name="Int. J. Syst. Evol. Microbiol.">
        <title>The Global Catalogue of Microorganisms (GCM) 10K type strain sequencing project: providing services to taxonomists for standard genome sequencing and annotation.</title>
        <authorList>
            <consortium name="The Broad Institute Genomics Platform"/>
            <consortium name="The Broad Institute Genome Sequencing Center for Infectious Disease"/>
            <person name="Wu L."/>
            <person name="Ma J."/>
        </authorList>
    </citation>
    <scope>NUCLEOTIDE SEQUENCE [LARGE SCALE GENOMIC DNA]</scope>
    <source>
        <strain evidence="1 2">JCM 19585</strain>
    </source>
</reference>
<dbReference type="RefSeq" id="WP_188884003.1">
    <property type="nucleotide sequence ID" value="NZ_BMPF01000003.1"/>
</dbReference>
<dbReference type="AlphaFoldDB" id="A0A830F4Z5"/>